<keyword evidence="5" id="KW-0169">Cobalamin biosynthesis</keyword>
<dbReference type="Gene3D" id="3.90.1150.10">
    <property type="entry name" value="Aspartate Aminotransferase, domain 1"/>
    <property type="match status" value="1"/>
</dbReference>
<reference evidence="11 12" key="1">
    <citation type="submission" date="2016-08" db="EMBL/GenBank/DDBJ databases">
        <title>A novel genetic cassette of butanologenic Thermoanaerobacterium thermosaccharolyticum that directly convert cellulose to butanol.</title>
        <authorList>
            <person name="Li T."/>
            <person name="He J."/>
        </authorList>
    </citation>
    <scope>NUCLEOTIDE SEQUENCE [LARGE SCALE GENOMIC DNA]</scope>
    <source>
        <strain evidence="11 12">TG57</strain>
    </source>
</reference>
<dbReference type="InterPro" id="IPR015424">
    <property type="entry name" value="PyrdxlP-dep_Trfase"/>
</dbReference>
<evidence type="ECO:0000256" key="5">
    <source>
        <dbReference type="ARBA" id="ARBA00022573"/>
    </source>
</evidence>
<dbReference type="Pfam" id="PF00155">
    <property type="entry name" value="Aminotran_1_2"/>
    <property type="match status" value="1"/>
</dbReference>
<dbReference type="RefSeq" id="WP_094396934.1">
    <property type="nucleotide sequence ID" value="NZ_CP016893.1"/>
</dbReference>
<sequence>MDKYEHGGNIYVYKEDVIDFSSNINPLGFPECIKDSMDVAVLTKYPDVNYAQLKRSISRYVNLKDENIIVGNGASELIYLFVRAFSLKRPLIPSPAFLEYERAVTLSGGNPLFYRIPEKNGYVIDADEMVKRFKEVDSVIIGNPNNPTGRGIKRKDVEYIVKEAKKLNLPMMIDEAFVEFIYDYKEYQSLDFIKDYDNLFVVRAATKFFGLPGLRLGYGFGNENLIKRLEAYKEPWTVNDFADAAGRRIFEDVEFMEKTRKYIREEIAYLTSEMKKIDELVVFDTLTNFMLLKLKHMHVGDLKEELLKRGILIRDASNFRYLDDRFFRVAVKSHDDNVKLIEAIKEVLK</sequence>
<evidence type="ECO:0000256" key="9">
    <source>
        <dbReference type="ARBA" id="ARBA00048531"/>
    </source>
</evidence>
<evidence type="ECO:0000313" key="12">
    <source>
        <dbReference type="Proteomes" id="UP000214975"/>
    </source>
</evidence>
<dbReference type="EMBL" id="CP016893">
    <property type="protein sequence ID" value="AST56930.1"/>
    <property type="molecule type" value="Genomic_DNA"/>
</dbReference>
<dbReference type="AlphaFoldDB" id="A0A223HWR7"/>
<dbReference type="GO" id="GO:0048472">
    <property type="term" value="F:threonine-phosphate decarboxylase activity"/>
    <property type="evidence" value="ECO:0007669"/>
    <property type="project" value="UniProtKB-EC"/>
</dbReference>
<evidence type="ECO:0000259" key="10">
    <source>
        <dbReference type="Pfam" id="PF00155"/>
    </source>
</evidence>
<dbReference type="NCBIfam" id="TIGR01140">
    <property type="entry name" value="L_thr_O3P_dcar"/>
    <property type="match status" value="1"/>
</dbReference>
<name>A0A223HWR7_THETR</name>
<dbReference type="PANTHER" id="PTHR42885">
    <property type="entry name" value="HISTIDINOL-PHOSPHATE AMINOTRANSFERASE-RELATED"/>
    <property type="match status" value="1"/>
</dbReference>
<accession>A0A223HWR7</accession>
<dbReference type="CDD" id="cd00609">
    <property type="entry name" value="AAT_like"/>
    <property type="match status" value="1"/>
</dbReference>
<dbReference type="Gene3D" id="3.40.640.10">
    <property type="entry name" value="Type I PLP-dependent aspartate aminotransferase-like (Major domain)"/>
    <property type="match status" value="1"/>
</dbReference>
<dbReference type="GO" id="GO:0030170">
    <property type="term" value="F:pyridoxal phosphate binding"/>
    <property type="evidence" value="ECO:0007669"/>
    <property type="project" value="InterPro"/>
</dbReference>
<dbReference type="EC" id="4.1.1.81" evidence="4"/>
<gene>
    <name evidence="11" type="ORF">Thert_00780</name>
</gene>
<dbReference type="GO" id="GO:0009236">
    <property type="term" value="P:cobalamin biosynthetic process"/>
    <property type="evidence" value="ECO:0007669"/>
    <property type="project" value="UniProtKB-UniPathway"/>
</dbReference>
<keyword evidence="7" id="KW-0456">Lyase</keyword>
<dbReference type="PANTHER" id="PTHR42885:SF1">
    <property type="entry name" value="THREONINE-PHOSPHATE DECARBOXYLASE"/>
    <property type="match status" value="1"/>
</dbReference>
<comment type="cofactor">
    <cofactor evidence="1">
        <name>pyridoxal 5'-phosphate</name>
        <dbReference type="ChEBI" id="CHEBI:597326"/>
    </cofactor>
</comment>
<evidence type="ECO:0000256" key="1">
    <source>
        <dbReference type="ARBA" id="ARBA00001933"/>
    </source>
</evidence>
<dbReference type="InterPro" id="IPR005860">
    <property type="entry name" value="CobD"/>
</dbReference>
<dbReference type="UniPathway" id="UPA00148"/>
<dbReference type="InterPro" id="IPR004839">
    <property type="entry name" value="Aminotransferase_I/II_large"/>
</dbReference>
<evidence type="ECO:0000256" key="3">
    <source>
        <dbReference type="ARBA" id="ARBA00004953"/>
    </source>
</evidence>
<evidence type="ECO:0000313" key="11">
    <source>
        <dbReference type="EMBL" id="AST56930.1"/>
    </source>
</evidence>
<dbReference type="InterPro" id="IPR015421">
    <property type="entry name" value="PyrdxlP-dep_Trfase_major"/>
</dbReference>
<evidence type="ECO:0000256" key="2">
    <source>
        <dbReference type="ARBA" id="ARBA00003444"/>
    </source>
</evidence>
<evidence type="ECO:0000256" key="4">
    <source>
        <dbReference type="ARBA" id="ARBA00012285"/>
    </source>
</evidence>
<dbReference type="InterPro" id="IPR015422">
    <property type="entry name" value="PyrdxlP-dep_Trfase_small"/>
</dbReference>
<feature type="domain" description="Aminotransferase class I/classII large" evidence="10">
    <location>
        <begin position="16"/>
        <end position="344"/>
    </location>
</feature>
<comment type="catalytic activity">
    <reaction evidence="9">
        <text>O-phospho-L-threonine + H(+) = (R)-1-aminopropan-2-yl phosphate + CO2</text>
        <dbReference type="Rhea" id="RHEA:11492"/>
        <dbReference type="ChEBI" id="CHEBI:15378"/>
        <dbReference type="ChEBI" id="CHEBI:16526"/>
        <dbReference type="ChEBI" id="CHEBI:58563"/>
        <dbReference type="ChEBI" id="CHEBI:58675"/>
        <dbReference type="EC" id="4.1.1.81"/>
    </reaction>
</comment>
<organism evidence="11 12">
    <name type="scientific">Thermoanaerobacterium thermosaccharolyticum</name>
    <name type="common">Clostridium thermosaccharolyticum</name>
    <dbReference type="NCBI Taxonomy" id="1517"/>
    <lineage>
        <taxon>Bacteria</taxon>
        <taxon>Bacillati</taxon>
        <taxon>Bacillota</taxon>
        <taxon>Clostridia</taxon>
        <taxon>Thermoanaerobacterales</taxon>
        <taxon>Thermoanaerobacteraceae</taxon>
        <taxon>Thermoanaerobacterium</taxon>
    </lineage>
</organism>
<dbReference type="Proteomes" id="UP000214975">
    <property type="component" value="Chromosome"/>
</dbReference>
<evidence type="ECO:0000256" key="6">
    <source>
        <dbReference type="ARBA" id="ARBA00022898"/>
    </source>
</evidence>
<keyword evidence="6" id="KW-0663">Pyridoxal phosphate</keyword>
<evidence type="ECO:0000256" key="7">
    <source>
        <dbReference type="ARBA" id="ARBA00023239"/>
    </source>
</evidence>
<comment type="pathway">
    <text evidence="3">Cofactor biosynthesis; adenosylcobalamin biosynthesis.</text>
</comment>
<comment type="function">
    <text evidence="2">Decarboxylates L-threonine-O-3-phosphate to yield (R)-1-amino-2-propanol O-2-phosphate, the precursor for the linkage between the nucleotide loop and the corrin ring in cobalamin.</text>
</comment>
<dbReference type="SUPFAM" id="SSF53383">
    <property type="entry name" value="PLP-dependent transferases"/>
    <property type="match status" value="1"/>
</dbReference>
<proteinExistence type="predicted"/>
<evidence type="ECO:0000256" key="8">
    <source>
        <dbReference type="ARBA" id="ARBA00029996"/>
    </source>
</evidence>
<protein>
    <recommendedName>
        <fullName evidence="4">threonine-phosphate decarboxylase</fullName>
        <ecNumber evidence="4">4.1.1.81</ecNumber>
    </recommendedName>
    <alternativeName>
        <fullName evidence="8">L-threonine-O-3-phosphate decarboxylase</fullName>
    </alternativeName>
</protein>